<evidence type="ECO:0000256" key="1">
    <source>
        <dbReference type="ARBA" id="ARBA00001947"/>
    </source>
</evidence>
<dbReference type="Gene3D" id="3.20.20.140">
    <property type="entry name" value="Metal-dependent hydrolases"/>
    <property type="match status" value="1"/>
</dbReference>
<evidence type="ECO:0000256" key="6">
    <source>
        <dbReference type="ARBA" id="ARBA00022723"/>
    </source>
</evidence>
<dbReference type="GO" id="GO:0046103">
    <property type="term" value="P:inosine biosynthetic process"/>
    <property type="evidence" value="ECO:0007669"/>
    <property type="project" value="TreeGrafter"/>
</dbReference>
<comment type="catalytic activity">
    <reaction evidence="9">
        <text>adenosine + H2O + H(+) = inosine + NH4(+)</text>
        <dbReference type="Rhea" id="RHEA:24408"/>
        <dbReference type="ChEBI" id="CHEBI:15377"/>
        <dbReference type="ChEBI" id="CHEBI:15378"/>
        <dbReference type="ChEBI" id="CHEBI:16335"/>
        <dbReference type="ChEBI" id="CHEBI:17596"/>
        <dbReference type="ChEBI" id="CHEBI:28938"/>
        <dbReference type="EC" id="3.5.4.4"/>
    </reaction>
</comment>
<dbReference type="EMBL" id="JAVRRD010000010">
    <property type="protein sequence ID" value="KAK5054586.1"/>
    <property type="molecule type" value="Genomic_DNA"/>
</dbReference>
<evidence type="ECO:0000313" key="13">
    <source>
        <dbReference type="Proteomes" id="UP001358417"/>
    </source>
</evidence>
<dbReference type="PANTHER" id="PTHR11409:SF39">
    <property type="entry name" value="ADENOSINE DEAMINASE 2"/>
    <property type="match status" value="1"/>
</dbReference>
<gene>
    <name evidence="12" type="ORF">LTR84_001477</name>
</gene>
<sequence length="589" mass="65761">MTSSTIFPKVMLWLFLALVSTVSIVNCSRDGSGVPYANDSTVQAHLEARSSLIATEKEQRQDHAFRSSLSPTAQQAERIVAAIRQDEIDNYWRRPAPLGQQDTERFAGMMFPQAKPFIPSTELWKIVQRLPKGSLLHAHSTALVSVDIIIDSLLTTEGIVISASQSLTSEISSLNASISFTHVNTTAPTSSPSLYSTDYVPSSFVPITVAADTHPGGRAAFISHLKSKMALTPEESLRHDLGVDAIWRKFQSCFGPIGAALNYEPIIRTYWQSLFESLVDDGVSWVELRSGGSSATLIPEGQAVADPDLDFWWEVMLDEIEKFKATERGQSFWGVRVIWSDIRAWNRTVLTNTMQIAIQRKLNYPDLFSGYDLVAQEDLGRPLSDLAPELIWFQEQVQAHNVSLPFFFHAGETLGDGNSTDSNLFDAILFDTRRIGHGFSLYKHPKLIEKVIEQRIMVEVCPISNEVLRLATDVLHHPIPAMIAHGVATAISNDDPSIMGQDEPGLSFDFYQAIQAYDNLGLGGLGALAENSVRWSNFEDQTQVEWVHDIDMGVNGSGTKARRMKEWNQKWEDFCQWVVEEYGTRYNVS</sequence>
<proteinExistence type="inferred from homology"/>
<comment type="caution">
    <text evidence="12">The sequence shown here is derived from an EMBL/GenBank/DDBJ whole genome shotgun (WGS) entry which is preliminary data.</text>
</comment>
<accession>A0AAV9NEX9</accession>
<dbReference type="GO" id="GO:0006154">
    <property type="term" value="P:adenosine catabolic process"/>
    <property type="evidence" value="ECO:0007669"/>
    <property type="project" value="TreeGrafter"/>
</dbReference>
<reference evidence="12 13" key="1">
    <citation type="submission" date="2023-08" db="EMBL/GenBank/DDBJ databases">
        <title>Black Yeasts Isolated from many extreme environments.</title>
        <authorList>
            <person name="Coleine C."/>
            <person name="Stajich J.E."/>
            <person name="Selbmann L."/>
        </authorList>
    </citation>
    <scope>NUCLEOTIDE SEQUENCE [LARGE SCALE GENOMIC DNA]</scope>
    <source>
        <strain evidence="12 13">CCFEE 5792</strain>
    </source>
</reference>
<name>A0AAV9NEX9_9EURO</name>
<evidence type="ECO:0000256" key="4">
    <source>
        <dbReference type="ARBA" id="ARBA00012784"/>
    </source>
</evidence>
<dbReference type="GeneID" id="89969697"/>
<feature type="domain" description="Adenosine deaminase" evidence="11">
    <location>
        <begin position="249"/>
        <end position="547"/>
    </location>
</feature>
<dbReference type="EC" id="3.5.4.4" evidence="4"/>
<dbReference type="Pfam" id="PF00962">
    <property type="entry name" value="A_deaminase"/>
    <property type="match status" value="1"/>
</dbReference>
<dbReference type="FunFam" id="3.20.20.140:FF:000017">
    <property type="entry name" value="Adenosine deaminase 2"/>
    <property type="match status" value="1"/>
</dbReference>
<dbReference type="PANTHER" id="PTHR11409">
    <property type="entry name" value="ADENOSINE DEAMINASE"/>
    <property type="match status" value="1"/>
</dbReference>
<evidence type="ECO:0000256" key="10">
    <source>
        <dbReference type="SAM" id="SignalP"/>
    </source>
</evidence>
<dbReference type="Proteomes" id="UP001358417">
    <property type="component" value="Unassembled WGS sequence"/>
</dbReference>
<keyword evidence="8" id="KW-0378">Hydrolase</keyword>
<dbReference type="GO" id="GO:0046872">
    <property type="term" value="F:metal ion binding"/>
    <property type="evidence" value="ECO:0007669"/>
    <property type="project" value="UniProtKB-KW"/>
</dbReference>
<evidence type="ECO:0000256" key="7">
    <source>
        <dbReference type="ARBA" id="ARBA00022729"/>
    </source>
</evidence>
<evidence type="ECO:0000256" key="9">
    <source>
        <dbReference type="ARBA" id="ARBA00047764"/>
    </source>
</evidence>
<dbReference type="GO" id="GO:0005576">
    <property type="term" value="C:extracellular region"/>
    <property type="evidence" value="ECO:0007669"/>
    <property type="project" value="UniProtKB-SubCell"/>
</dbReference>
<dbReference type="RefSeq" id="XP_064707359.1">
    <property type="nucleotide sequence ID" value="XM_064845101.1"/>
</dbReference>
<comment type="cofactor">
    <cofactor evidence="1">
        <name>Zn(2+)</name>
        <dbReference type="ChEBI" id="CHEBI:29105"/>
    </cofactor>
</comment>
<dbReference type="SUPFAM" id="SSF51556">
    <property type="entry name" value="Metallo-dependent hydrolases"/>
    <property type="match status" value="1"/>
</dbReference>
<evidence type="ECO:0000256" key="8">
    <source>
        <dbReference type="ARBA" id="ARBA00022801"/>
    </source>
</evidence>
<comment type="similarity">
    <text evidence="3">Belongs to the metallo-dependent hydrolases superfamily. Adenosine and AMP deaminases family. ADGF subfamily.</text>
</comment>
<feature type="signal peptide" evidence="10">
    <location>
        <begin position="1"/>
        <end position="27"/>
    </location>
</feature>
<dbReference type="GO" id="GO:0004000">
    <property type="term" value="F:adenosine deaminase activity"/>
    <property type="evidence" value="ECO:0007669"/>
    <property type="project" value="TreeGrafter"/>
</dbReference>
<comment type="subcellular location">
    <subcellularLocation>
        <location evidence="2">Secreted</location>
    </subcellularLocation>
</comment>
<feature type="chain" id="PRO_5043608905" description="adenosine deaminase" evidence="10">
    <location>
        <begin position="28"/>
        <end position="589"/>
    </location>
</feature>
<keyword evidence="7 10" id="KW-0732">Signal</keyword>
<keyword evidence="13" id="KW-1185">Reference proteome</keyword>
<dbReference type="InterPro" id="IPR006330">
    <property type="entry name" value="Ado/ade_deaminase"/>
</dbReference>
<dbReference type="InterPro" id="IPR032466">
    <property type="entry name" value="Metal_Hydrolase"/>
</dbReference>
<evidence type="ECO:0000256" key="2">
    <source>
        <dbReference type="ARBA" id="ARBA00004613"/>
    </source>
</evidence>
<evidence type="ECO:0000313" key="12">
    <source>
        <dbReference type="EMBL" id="KAK5054586.1"/>
    </source>
</evidence>
<protein>
    <recommendedName>
        <fullName evidence="4">adenosine deaminase</fullName>
        <ecNumber evidence="4">3.5.4.4</ecNumber>
    </recommendedName>
</protein>
<dbReference type="AlphaFoldDB" id="A0AAV9NEX9"/>
<evidence type="ECO:0000256" key="5">
    <source>
        <dbReference type="ARBA" id="ARBA00022525"/>
    </source>
</evidence>
<evidence type="ECO:0000256" key="3">
    <source>
        <dbReference type="ARBA" id="ARBA00006083"/>
    </source>
</evidence>
<keyword evidence="5" id="KW-0964">Secreted</keyword>
<organism evidence="12 13">
    <name type="scientific">Exophiala bonariae</name>
    <dbReference type="NCBI Taxonomy" id="1690606"/>
    <lineage>
        <taxon>Eukaryota</taxon>
        <taxon>Fungi</taxon>
        <taxon>Dikarya</taxon>
        <taxon>Ascomycota</taxon>
        <taxon>Pezizomycotina</taxon>
        <taxon>Eurotiomycetes</taxon>
        <taxon>Chaetothyriomycetidae</taxon>
        <taxon>Chaetothyriales</taxon>
        <taxon>Herpotrichiellaceae</taxon>
        <taxon>Exophiala</taxon>
    </lineage>
</organism>
<dbReference type="InterPro" id="IPR001365">
    <property type="entry name" value="A_deaminase_dom"/>
</dbReference>
<evidence type="ECO:0000259" key="11">
    <source>
        <dbReference type="Pfam" id="PF00962"/>
    </source>
</evidence>
<keyword evidence="6" id="KW-0479">Metal-binding</keyword>